<evidence type="ECO:0000259" key="19">
    <source>
        <dbReference type="Pfam" id="PF00759"/>
    </source>
</evidence>
<comment type="catalytic activity">
    <reaction evidence="1 17">
        <text>Endohydrolysis of (1-&gt;4)-beta-D-glucosidic linkages in cellulose, lichenin and cereal beta-D-glucans.</text>
        <dbReference type="EC" id="3.2.1.4"/>
    </reaction>
</comment>
<dbReference type="EC" id="3.2.1.4" evidence="17"/>
<comment type="similarity">
    <text evidence="4 16 17">Belongs to the glycosyl hydrolase 9 (cellulase E) family.</text>
</comment>
<dbReference type="EMBL" id="JACYCD010000049">
    <property type="protein sequence ID" value="KAF8707866.1"/>
    <property type="molecule type" value="Genomic_DNA"/>
</dbReference>
<evidence type="ECO:0000256" key="8">
    <source>
        <dbReference type="ARBA" id="ARBA00022679"/>
    </source>
</evidence>
<evidence type="ECO:0000256" key="6">
    <source>
        <dbReference type="ARBA" id="ARBA00022533"/>
    </source>
</evidence>
<dbReference type="InterPro" id="IPR000836">
    <property type="entry name" value="PRTase_dom"/>
</dbReference>
<evidence type="ECO:0000256" key="10">
    <source>
        <dbReference type="ARBA" id="ARBA00022801"/>
    </source>
</evidence>
<evidence type="ECO:0000259" key="20">
    <source>
        <dbReference type="Pfam" id="PF14681"/>
    </source>
</evidence>
<keyword evidence="15 16" id="KW-0624">Polysaccharide degradation</keyword>
<proteinExistence type="inferred from homology"/>
<dbReference type="AlphaFoldDB" id="A0A8H7HTU7"/>
<dbReference type="GO" id="GO:0004845">
    <property type="term" value="F:uracil phosphoribosyltransferase activity"/>
    <property type="evidence" value="ECO:0007669"/>
    <property type="project" value="UniProtKB-ARBA"/>
</dbReference>
<evidence type="ECO:0000256" key="16">
    <source>
        <dbReference type="PROSITE-ProRule" id="PRU10060"/>
    </source>
</evidence>
<keyword evidence="18" id="KW-1133">Transmembrane helix</keyword>
<evidence type="ECO:0000313" key="21">
    <source>
        <dbReference type="EMBL" id="KAF8707866.1"/>
    </source>
</evidence>
<keyword evidence="6" id="KW-0021">Allosteric enzyme</keyword>
<keyword evidence="18" id="KW-0812">Transmembrane</keyword>
<keyword evidence="9" id="KW-0547">Nucleotide-binding</keyword>
<dbReference type="OrthoDB" id="10257085at2759"/>
<name>A0A8H7HTU7_9AGAM</name>
<comment type="similarity">
    <text evidence="5">Belongs to the UPRTase family.</text>
</comment>
<evidence type="ECO:0000256" key="1">
    <source>
        <dbReference type="ARBA" id="ARBA00000966"/>
    </source>
</evidence>
<dbReference type="SUPFAM" id="SSF48208">
    <property type="entry name" value="Six-hairpin glycosidases"/>
    <property type="match status" value="1"/>
</dbReference>
<dbReference type="InterPro" id="IPR029057">
    <property type="entry name" value="PRTase-like"/>
</dbReference>
<gene>
    <name evidence="21" type="ORF">RHS03_03842</name>
</gene>
<dbReference type="InterPro" id="IPR012341">
    <property type="entry name" value="6hp_glycosidase-like_sf"/>
</dbReference>
<evidence type="ECO:0000256" key="4">
    <source>
        <dbReference type="ARBA" id="ARBA00007072"/>
    </source>
</evidence>
<evidence type="ECO:0000256" key="17">
    <source>
        <dbReference type="RuleBase" id="RU361166"/>
    </source>
</evidence>
<dbReference type="PROSITE" id="PS00698">
    <property type="entry name" value="GH9_3"/>
    <property type="match status" value="1"/>
</dbReference>
<dbReference type="Gene3D" id="3.40.50.2020">
    <property type="match status" value="1"/>
</dbReference>
<comment type="caution">
    <text evidence="21">The sequence shown here is derived from an EMBL/GenBank/DDBJ whole genome shotgun (WGS) entry which is preliminary data.</text>
</comment>
<evidence type="ECO:0000256" key="14">
    <source>
        <dbReference type="ARBA" id="ARBA00023295"/>
    </source>
</evidence>
<evidence type="ECO:0000256" key="13">
    <source>
        <dbReference type="ARBA" id="ARBA00023277"/>
    </source>
</evidence>
<keyword evidence="17" id="KW-0732">Signal</keyword>
<dbReference type="Gene3D" id="1.50.10.10">
    <property type="match status" value="1"/>
</dbReference>
<keyword evidence="12" id="KW-0342">GTP-binding</keyword>
<dbReference type="GO" id="GO:0030245">
    <property type="term" value="P:cellulose catabolic process"/>
    <property type="evidence" value="ECO:0007669"/>
    <property type="project" value="UniProtKB-KW"/>
</dbReference>
<dbReference type="GO" id="GO:0008810">
    <property type="term" value="F:cellulase activity"/>
    <property type="evidence" value="ECO:0007669"/>
    <property type="project" value="UniProtKB-EC"/>
</dbReference>
<evidence type="ECO:0000256" key="3">
    <source>
        <dbReference type="ARBA" id="ARBA00005180"/>
    </source>
</evidence>
<evidence type="ECO:0000256" key="18">
    <source>
        <dbReference type="SAM" id="Phobius"/>
    </source>
</evidence>
<keyword evidence="8" id="KW-0808">Transferase</keyword>
<dbReference type="GO" id="GO:0005737">
    <property type="term" value="C:cytoplasm"/>
    <property type="evidence" value="ECO:0007669"/>
    <property type="project" value="UniProtKB-ARBA"/>
</dbReference>
<organism evidence="21 22">
    <name type="scientific">Rhizoctonia solani</name>
    <dbReference type="NCBI Taxonomy" id="456999"/>
    <lineage>
        <taxon>Eukaryota</taxon>
        <taxon>Fungi</taxon>
        <taxon>Dikarya</taxon>
        <taxon>Basidiomycota</taxon>
        <taxon>Agaricomycotina</taxon>
        <taxon>Agaricomycetes</taxon>
        <taxon>Cantharellales</taxon>
        <taxon>Ceratobasidiaceae</taxon>
        <taxon>Rhizoctonia</taxon>
    </lineage>
</organism>
<keyword evidence="18" id="KW-0472">Membrane</keyword>
<evidence type="ECO:0000256" key="7">
    <source>
        <dbReference type="ARBA" id="ARBA00022676"/>
    </source>
</evidence>
<dbReference type="Pfam" id="PF00759">
    <property type="entry name" value="Glyco_hydro_9"/>
    <property type="match status" value="1"/>
</dbReference>
<dbReference type="Pfam" id="PF14681">
    <property type="entry name" value="UPRTase"/>
    <property type="match status" value="1"/>
</dbReference>
<accession>A0A8H7HTU7</accession>
<feature type="chain" id="PRO_5034829488" description="Endoglucanase" evidence="17">
    <location>
        <begin position="19"/>
        <end position="768"/>
    </location>
</feature>
<dbReference type="GO" id="GO:0005525">
    <property type="term" value="F:GTP binding"/>
    <property type="evidence" value="ECO:0007669"/>
    <property type="project" value="UniProtKB-KW"/>
</dbReference>
<feature type="transmembrane region" description="Helical" evidence="18">
    <location>
        <begin position="534"/>
        <end position="555"/>
    </location>
</feature>
<keyword evidence="10 16" id="KW-0378">Hydrolase</keyword>
<dbReference type="SUPFAM" id="SSF53271">
    <property type="entry name" value="PRTase-like"/>
    <property type="match status" value="1"/>
</dbReference>
<evidence type="ECO:0000313" key="22">
    <source>
        <dbReference type="Proteomes" id="UP000602905"/>
    </source>
</evidence>
<dbReference type="InterPro" id="IPR001701">
    <property type="entry name" value="Glyco_hydro_9"/>
</dbReference>
<keyword evidence="13 16" id="KW-0119">Carbohydrate metabolism</keyword>
<evidence type="ECO:0000256" key="2">
    <source>
        <dbReference type="ARBA" id="ARBA00001946"/>
    </source>
</evidence>
<dbReference type="NCBIfam" id="NF001097">
    <property type="entry name" value="PRK00129.1"/>
    <property type="match status" value="1"/>
</dbReference>
<evidence type="ECO:0000256" key="9">
    <source>
        <dbReference type="ARBA" id="ARBA00022741"/>
    </source>
</evidence>
<feature type="active site" evidence="16">
    <location>
        <position position="474"/>
    </location>
</feature>
<evidence type="ECO:0000256" key="15">
    <source>
        <dbReference type="ARBA" id="ARBA00023326"/>
    </source>
</evidence>
<dbReference type="CDD" id="cd06223">
    <property type="entry name" value="PRTases_typeI"/>
    <property type="match status" value="1"/>
</dbReference>
<keyword evidence="14 16" id="KW-0326">Glycosidase</keyword>
<dbReference type="PANTHER" id="PTHR22298">
    <property type="entry name" value="ENDO-1,4-BETA-GLUCANASE"/>
    <property type="match status" value="1"/>
</dbReference>
<evidence type="ECO:0000256" key="11">
    <source>
        <dbReference type="ARBA" id="ARBA00023001"/>
    </source>
</evidence>
<feature type="signal peptide" evidence="17">
    <location>
        <begin position="1"/>
        <end position="18"/>
    </location>
</feature>
<feature type="domain" description="Phosphoribosyltransferase" evidence="20">
    <location>
        <begin position="563"/>
        <end position="766"/>
    </location>
</feature>
<dbReference type="Proteomes" id="UP000602905">
    <property type="component" value="Unassembled WGS sequence"/>
</dbReference>
<protein>
    <recommendedName>
        <fullName evidence="17">Endoglucanase</fullName>
        <ecNumber evidence="17">3.2.1.4</ecNumber>
    </recommendedName>
</protein>
<feature type="non-terminal residue" evidence="21">
    <location>
        <position position="1"/>
    </location>
</feature>
<keyword evidence="7" id="KW-0328">Glycosyltransferase</keyword>
<feature type="domain" description="Glycoside hydrolase family 9" evidence="19">
    <location>
        <begin position="49"/>
        <end position="485"/>
    </location>
</feature>
<reference evidence="21" key="1">
    <citation type="submission" date="2020-09" db="EMBL/GenBank/DDBJ databases">
        <title>Comparative genome analyses of four rice-infecting Rhizoctonia solani isolates reveal extensive enrichment of homogalacturonan modification genes.</title>
        <authorList>
            <person name="Lee D.-Y."/>
            <person name="Jeon J."/>
            <person name="Kim K.-T."/>
            <person name="Cheong K."/>
            <person name="Song H."/>
            <person name="Choi G."/>
            <person name="Ko J."/>
            <person name="Opiyo S.O."/>
            <person name="Zuo S."/>
            <person name="Madhav S."/>
            <person name="Lee Y.-H."/>
            <person name="Wang G.-L."/>
        </authorList>
    </citation>
    <scope>NUCLEOTIDE SEQUENCE</scope>
    <source>
        <strain evidence="21">AG1-IA WGL</strain>
    </source>
</reference>
<dbReference type="FunFam" id="3.40.50.2020:FF:000003">
    <property type="entry name" value="Uracil phosphoribosyltransferase"/>
    <property type="match status" value="1"/>
</dbReference>
<keyword evidence="11 17" id="KW-0136">Cellulose degradation</keyword>
<comment type="cofactor">
    <cofactor evidence="2">
        <name>Mg(2+)</name>
        <dbReference type="ChEBI" id="CHEBI:18420"/>
    </cofactor>
</comment>
<comment type="pathway">
    <text evidence="3">Pyrimidine metabolism; UMP biosynthesis via salvage pathway; UMP from uracil: step 1/1.</text>
</comment>
<evidence type="ECO:0000256" key="12">
    <source>
        <dbReference type="ARBA" id="ARBA00023134"/>
    </source>
</evidence>
<evidence type="ECO:0000256" key="5">
    <source>
        <dbReference type="ARBA" id="ARBA00009516"/>
    </source>
</evidence>
<feature type="active site" evidence="16">
    <location>
        <position position="465"/>
    </location>
</feature>
<sequence length="768" mass="81845">MRTLSALSLLSLAAPSLSQVALPSPPILPPPAASGAVASATSKPNAQWSTLLNNLLYFYEAQRSGKLPSSNRVSWRNSSGLNDGSDIGKDLTGGYFDAGDYIKCTYPLSFVLTSMCWGAIEFGTGYDEAKQTPYLDDMLRWGLDWMIKAHPESGSLVVQVGTGDVDNNYWGNDQNFPTPRISYLINSTHPGTDAAAAASAAFSTCSILYSGSKSAFANSAPASLADTNYASTLLNHATQLFSLAANSTFATFTSTLPAVRDVYPSSGYIDDLILSAVTLGAATNQSAYINQALSWWKDSGLSGSDNVLNWDSKGPAIPVMLAQLASAQPQMLPSSSSLSNWQSEAEGYLDRIVNGKGRGYLTNGGLLYYDGDSDSVSLNPSLNAAMLMLHYAPLATSSEKRNAYTSYARGQIAYALGKNPMNGKSHAPASGGSDITNINSSPPQMAHVLYGAVIGGPDKNDNYFDIRDDWPQTEVALDYNAPLLTIAAASVMTEAEDPYFTRLQEGAYASVKPSGMPCDAMYPCKGGRGGLSRAGTIALAVVLSIVGLLIILAVIMSTNNVHVLSHPLVNAKLAVLRDASTNAKEFREGVRDLTYMVAIEASRDLEEKQVTGTTPVSEFTGSTIKPRVGIVPILRAGLGMTDAMLSLFPTAPVYHIGLFREKVSLQPVEYYSKLPKEPTVDQVFLVDPLIATGGTAIAAVHMILDWGIPLNKIKFLGVLASQAGLDHVKSEFPELEIWFAAVDPELTTNGLIKPGLGDTGDRLYSTTH</sequence>
<dbReference type="InterPro" id="IPR033126">
    <property type="entry name" value="Glyco_hydro_9_Asp/Glu_AS"/>
</dbReference>
<dbReference type="InterPro" id="IPR008928">
    <property type="entry name" value="6-hairpin_glycosidase_sf"/>
</dbReference>